<dbReference type="Proteomes" id="UP000007844">
    <property type="component" value="Chromosome"/>
</dbReference>
<sequence length="462" mass="50079" precursor="true">MRRGSQVCLWLQLVGFVFLSALGLSSAPSAGAATWYVSTVDNGIFTGDSWSSSFISIQDALDAAQDGDSIWIRYGIYIIESPILVDKRVAIIGGYEGIENHPSERPSGIYSTVDVNGEGAGMRITKDAKLERLIIQNANTETLDLTWDPDIAKYLPGAAIYAENCSLEIHDCIIQDCIADEDGSGSIRAKNCDLDISDCQILRCRGGGMWGRALGLYLESCTGDVKNIWVDDCFGGARVEQGAVVFNRCTFRKIQGTRVYGPLFTFDGDHTVSESKFMGLVNGYCELIGSTIERSLFDDFTTVQAESSSIYNCAFTSSLRITNSRLVNCTHVLRFLSEPVYSFSAAGSSTIANSIIWPANFQDEASMQIDSGTVVTHSLIYGGFEGEGNLDADPLFVDPSSSNYSLQRESPCIDAGTEDIDDLPKTDMNGVRRVIGSAPDMGAYEYSRLPLGSLCPLILSGS</sequence>
<evidence type="ECO:0000313" key="2">
    <source>
        <dbReference type="EMBL" id="EGJ49440.1"/>
    </source>
</evidence>
<dbReference type="eggNOG" id="COG5434">
    <property type="taxonomic scope" value="Bacteria"/>
</dbReference>
<dbReference type="SUPFAM" id="SSF51126">
    <property type="entry name" value="Pectin lyase-like"/>
    <property type="match status" value="1"/>
</dbReference>
<accession>F3YX52</accession>
<evidence type="ECO:0000313" key="3">
    <source>
        <dbReference type="Proteomes" id="UP000007844"/>
    </source>
</evidence>
<dbReference type="STRING" id="690850.Desaf_1097"/>
<dbReference type="RefSeq" id="WP_014259248.1">
    <property type="nucleotide sequence ID" value="NC_016629.1"/>
</dbReference>
<dbReference type="EMBL" id="CP003221">
    <property type="protein sequence ID" value="EGJ49440.1"/>
    <property type="molecule type" value="Genomic_DNA"/>
</dbReference>
<dbReference type="NCBIfam" id="NF041518">
    <property type="entry name" value="choice_anch_Q"/>
    <property type="match status" value="1"/>
</dbReference>
<organism evidence="2 3">
    <name type="scientific">Desulfocurvibacter africanus subsp. africanus str. Walvis Bay</name>
    <dbReference type="NCBI Taxonomy" id="690850"/>
    <lineage>
        <taxon>Bacteria</taxon>
        <taxon>Pseudomonadati</taxon>
        <taxon>Thermodesulfobacteriota</taxon>
        <taxon>Desulfovibrionia</taxon>
        <taxon>Desulfovibrionales</taxon>
        <taxon>Desulfovibrionaceae</taxon>
        <taxon>Desulfocurvibacter</taxon>
    </lineage>
</organism>
<dbReference type="Gene3D" id="2.160.20.10">
    <property type="entry name" value="Single-stranded right-handed beta-helix, Pectin lyase-like"/>
    <property type="match status" value="1"/>
</dbReference>
<name>F3YX52_DESAF</name>
<feature type="signal peptide" evidence="1">
    <location>
        <begin position="1"/>
        <end position="32"/>
    </location>
</feature>
<dbReference type="AlphaFoldDB" id="F3YX52"/>
<reference evidence="2 3" key="1">
    <citation type="journal article" date="2011" name="J. Bacteriol.">
        <title>Genome sequence of the mercury-methylating and pleomorphic Desulfovibrio africanus Strain Walvis Bay.</title>
        <authorList>
            <person name="Brown S.D."/>
            <person name="Wall J.D."/>
            <person name="Kucken A.M."/>
            <person name="Gilmour C.C."/>
            <person name="Podar M."/>
            <person name="Brandt C.C."/>
            <person name="Teshima H."/>
            <person name="Detter J.C."/>
            <person name="Han C.S."/>
            <person name="Land M.L."/>
            <person name="Lucas S."/>
            <person name="Han J."/>
            <person name="Pennacchio L."/>
            <person name="Nolan M."/>
            <person name="Pitluck S."/>
            <person name="Woyke T."/>
            <person name="Goodwin L."/>
            <person name="Palumbo A.V."/>
            <person name="Elias D.A."/>
        </authorList>
    </citation>
    <scope>NUCLEOTIDE SEQUENCE [LARGE SCALE GENOMIC DNA]</scope>
    <source>
        <strain evidence="2 3">Walvis Bay</strain>
    </source>
</reference>
<protein>
    <recommendedName>
        <fullName evidence="4">Right handed beta helix domain-containing protein</fullName>
    </recommendedName>
</protein>
<evidence type="ECO:0000256" key="1">
    <source>
        <dbReference type="SAM" id="SignalP"/>
    </source>
</evidence>
<evidence type="ECO:0008006" key="4">
    <source>
        <dbReference type="Google" id="ProtNLM"/>
    </source>
</evidence>
<gene>
    <name evidence="2" type="ORF">Desaf_1097</name>
</gene>
<dbReference type="InterPro" id="IPR059226">
    <property type="entry name" value="Choice_anch_Q_dom"/>
</dbReference>
<keyword evidence="1" id="KW-0732">Signal</keyword>
<proteinExistence type="predicted"/>
<dbReference type="InterPro" id="IPR011050">
    <property type="entry name" value="Pectin_lyase_fold/virulence"/>
</dbReference>
<dbReference type="KEGG" id="daf:Desaf_1097"/>
<dbReference type="InterPro" id="IPR012334">
    <property type="entry name" value="Pectin_lyas_fold"/>
</dbReference>
<dbReference type="HOGENOM" id="CLU_591502_0_0_7"/>
<feature type="chain" id="PRO_5003304549" description="Right handed beta helix domain-containing protein" evidence="1">
    <location>
        <begin position="33"/>
        <end position="462"/>
    </location>
</feature>
<keyword evidence="3" id="KW-1185">Reference proteome</keyword>